<comment type="caution">
    <text evidence="1">The sequence shown here is derived from an EMBL/GenBank/DDBJ whole genome shotgun (WGS) entry which is preliminary data.</text>
</comment>
<dbReference type="EMBL" id="LWQT01000120">
    <property type="protein sequence ID" value="OAN44012.1"/>
    <property type="molecule type" value="Genomic_DNA"/>
</dbReference>
<reference evidence="1 2" key="1">
    <citation type="submission" date="2016-04" db="EMBL/GenBank/DDBJ databases">
        <title>Draft genome sequence of freshwater magnetotactic bacteria Magnetospirillum marisnigri SP-1 and Magnetospirillum moscoviense BB-1.</title>
        <authorList>
            <person name="Koziaeva V."/>
            <person name="Dziuba M.V."/>
            <person name="Ivanov T.M."/>
            <person name="Kuznetsov B."/>
            <person name="Grouzdev D.S."/>
        </authorList>
    </citation>
    <scope>NUCLEOTIDE SEQUENCE [LARGE SCALE GENOMIC DNA]</scope>
    <source>
        <strain evidence="1 2">SP-1</strain>
    </source>
</reference>
<organism evidence="1 2">
    <name type="scientific">Paramagnetospirillum marisnigri</name>
    <dbReference type="NCBI Taxonomy" id="1285242"/>
    <lineage>
        <taxon>Bacteria</taxon>
        <taxon>Pseudomonadati</taxon>
        <taxon>Pseudomonadota</taxon>
        <taxon>Alphaproteobacteria</taxon>
        <taxon>Rhodospirillales</taxon>
        <taxon>Magnetospirillaceae</taxon>
        <taxon>Paramagnetospirillum</taxon>
    </lineage>
</organism>
<evidence type="ECO:0000313" key="2">
    <source>
        <dbReference type="Proteomes" id="UP000078428"/>
    </source>
</evidence>
<dbReference type="Proteomes" id="UP000078428">
    <property type="component" value="Unassembled WGS sequence"/>
</dbReference>
<proteinExistence type="predicted"/>
<accession>A0A178M5I8</accession>
<evidence type="ECO:0000313" key="1">
    <source>
        <dbReference type="EMBL" id="OAN44012.1"/>
    </source>
</evidence>
<name>A0A178M5I8_9PROT</name>
<dbReference type="OrthoDB" id="9855740at2"/>
<dbReference type="RefSeq" id="WP_068495803.1">
    <property type="nucleotide sequence ID" value="NZ_LWQT01000120.1"/>
</dbReference>
<keyword evidence="2" id="KW-1185">Reference proteome</keyword>
<sequence>MARIEIYREEGPEKSGLIHFTAFVPNRSEFWRLKVHATGEEVLLSLCEVTNQDPDKLIGGMWLTLEDARILARGILEIVPGREHNTSRLMLGNARRV</sequence>
<dbReference type="AlphaFoldDB" id="A0A178M5I8"/>
<gene>
    <name evidence="1" type="ORF">A6A04_09015</name>
</gene>
<protein>
    <submittedName>
        <fullName evidence="1">Uncharacterized protein</fullName>
    </submittedName>
</protein>